<protein>
    <submittedName>
        <fullName evidence="3">dCTP deaminase</fullName>
    </submittedName>
</protein>
<comment type="caution">
    <text evidence="3">The sequence shown here is derived from an EMBL/GenBank/DDBJ whole genome shotgun (WGS) entry which is preliminary data.</text>
</comment>
<organism evidence="3 4">
    <name type="scientific">Candidatus Doudnabacteria bacterium CG10_big_fil_rev_8_21_14_0_10_41_10</name>
    <dbReference type="NCBI Taxonomy" id="1974551"/>
    <lineage>
        <taxon>Bacteria</taxon>
        <taxon>Candidatus Doudnaibacteriota</taxon>
    </lineage>
</organism>
<dbReference type="PANTHER" id="PTHR42680:SF3">
    <property type="entry name" value="DCTP DEAMINASE"/>
    <property type="match status" value="1"/>
</dbReference>
<keyword evidence="1" id="KW-0378">Hydrolase</keyword>
<dbReference type="CDD" id="cd07557">
    <property type="entry name" value="trimeric_dUTPase"/>
    <property type="match status" value="1"/>
</dbReference>
<gene>
    <name evidence="3" type="primary">dcd</name>
    <name evidence="3" type="ORF">COT91_05265</name>
</gene>
<keyword evidence="2" id="KW-0546">Nucleotide metabolism</keyword>
<reference evidence="4" key="1">
    <citation type="submission" date="2017-09" db="EMBL/GenBank/DDBJ databases">
        <title>Depth-based differentiation of microbial function through sediment-hosted aquifers and enrichment of novel symbionts in the deep terrestrial subsurface.</title>
        <authorList>
            <person name="Probst A.J."/>
            <person name="Ladd B."/>
            <person name="Jarett J.K."/>
            <person name="Geller-Mcgrath D.E."/>
            <person name="Sieber C.M.K."/>
            <person name="Emerson J.B."/>
            <person name="Anantharaman K."/>
            <person name="Thomas B.C."/>
            <person name="Malmstrom R."/>
            <person name="Stieglmeier M."/>
            <person name="Klingl A."/>
            <person name="Woyke T."/>
            <person name="Ryan C.M."/>
            <person name="Banfield J.F."/>
        </authorList>
    </citation>
    <scope>NUCLEOTIDE SEQUENCE [LARGE SCALE GENOMIC DNA]</scope>
</reference>
<dbReference type="InterPro" id="IPR036157">
    <property type="entry name" value="dUTPase-like_sf"/>
</dbReference>
<evidence type="ECO:0000313" key="4">
    <source>
        <dbReference type="Proteomes" id="UP000230557"/>
    </source>
</evidence>
<sequence>MSMLSRKKILEKISGKEIEFSPALDKFQTQEASVDLRLGFTFMTPRLWQVTKAGREALNLNYYQADRPQNFETVELEKGQYFEILPQEHVLVSSLESIKLPNDLMAMLFPRSSVNRKGLSIDLSGVINPGYEGQLVIPVTNMTKGQIIRLYPGERFCQMIFTELSDAVEPRQGSYHKKDIILGVAQGGISEEDKLIQAGEVEKLKKEFPV</sequence>
<proteinExistence type="predicted"/>
<dbReference type="PANTHER" id="PTHR42680">
    <property type="entry name" value="DCTP DEAMINASE"/>
    <property type="match status" value="1"/>
</dbReference>
<dbReference type="SUPFAM" id="SSF51283">
    <property type="entry name" value="dUTPase-like"/>
    <property type="match status" value="1"/>
</dbReference>
<dbReference type="Proteomes" id="UP000230557">
    <property type="component" value="Unassembled WGS sequence"/>
</dbReference>
<evidence type="ECO:0000256" key="2">
    <source>
        <dbReference type="ARBA" id="ARBA00023080"/>
    </source>
</evidence>
<dbReference type="GO" id="GO:0006229">
    <property type="term" value="P:dUTP biosynthetic process"/>
    <property type="evidence" value="ECO:0007669"/>
    <property type="project" value="InterPro"/>
</dbReference>
<dbReference type="GO" id="GO:0008829">
    <property type="term" value="F:dCTP deaminase activity"/>
    <property type="evidence" value="ECO:0007669"/>
    <property type="project" value="InterPro"/>
</dbReference>
<dbReference type="Pfam" id="PF22769">
    <property type="entry name" value="DCD"/>
    <property type="match status" value="1"/>
</dbReference>
<evidence type="ECO:0000256" key="1">
    <source>
        <dbReference type="ARBA" id="ARBA00022801"/>
    </source>
</evidence>
<evidence type="ECO:0000313" key="3">
    <source>
        <dbReference type="EMBL" id="PIR96705.1"/>
    </source>
</evidence>
<dbReference type="EMBL" id="PFAJ01000069">
    <property type="protein sequence ID" value="PIR96705.1"/>
    <property type="molecule type" value="Genomic_DNA"/>
</dbReference>
<dbReference type="NCBIfam" id="TIGR02274">
    <property type="entry name" value="dCTP_deam"/>
    <property type="match status" value="1"/>
</dbReference>
<dbReference type="Gene3D" id="2.70.40.10">
    <property type="match status" value="1"/>
</dbReference>
<dbReference type="AlphaFoldDB" id="A0A2H0VC90"/>
<name>A0A2H0VC90_9BACT</name>
<dbReference type="InterPro" id="IPR033704">
    <property type="entry name" value="dUTPase_trimeric"/>
</dbReference>
<dbReference type="InterPro" id="IPR011962">
    <property type="entry name" value="dCTP_deaminase"/>
</dbReference>
<accession>A0A2H0VC90</accession>